<evidence type="ECO:0000313" key="1">
    <source>
        <dbReference type="EMBL" id="KAH6933391.1"/>
    </source>
</evidence>
<keyword evidence="2" id="KW-1185">Reference proteome</keyword>
<accession>A0ACB7SEK9</accession>
<proteinExistence type="predicted"/>
<reference evidence="1" key="1">
    <citation type="submission" date="2020-05" db="EMBL/GenBank/DDBJ databases">
        <title>Large-scale comparative analyses of tick genomes elucidate their genetic diversity and vector capacities.</title>
        <authorList>
            <person name="Jia N."/>
            <person name="Wang J."/>
            <person name="Shi W."/>
            <person name="Du L."/>
            <person name="Sun Y."/>
            <person name="Zhan W."/>
            <person name="Jiang J."/>
            <person name="Wang Q."/>
            <person name="Zhang B."/>
            <person name="Ji P."/>
            <person name="Sakyi L.B."/>
            <person name="Cui X."/>
            <person name="Yuan T."/>
            <person name="Jiang B."/>
            <person name="Yang W."/>
            <person name="Lam T.T.-Y."/>
            <person name="Chang Q."/>
            <person name="Ding S."/>
            <person name="Wang X."/>
            <person name="Zhu J."/>
            <person name="Ruan X."/>
            <person name="Zhao L."/>
            <person name="Wei J."/>
            <person name="Que T."/>
            <person name="Du C."/>
            <person name="Cheng J."/>
            <person name="Dai P."/>
            <person name="Han X."/>
            <person name="Huang E."/>
            <person name="Gao Y."/>
            <person name="Liu J."/>
            <person name="Shao H."/>
            <person name="Ye R."/>
            <person name="Li L."/>
            <person name="Wei W."/>
            <person name="Wang X."/>
            <person name="Wang C."/>
            <person name="Yang T."/>
            <person name="Huo Q."/>
            <person name="Li W."/>
            <person name="Guo W."/>
            <person name="Chen H."/>
            <person name="Zhou L."/>
            <person name="Ni X."/>
            <person name="Tian J."/>
            <person name="Zhou Y."/>
            <person name="Sheng Y."/>
            <person name="Liu T."/>
            <person name="Pan Y."/>
            <person name="Xia L."/>
            <person name="Li J."/>
            <person name="Zhao F."/>
            <person name="Cao W."/>
        </authorList>
    </citation>
    <scope>NUCLEOTIDE SEQUENCE</scope>
    <source>
        <strain evidence="1">Hyas-2018</strain>
    </source>
</reference>
<dbReference type="Proteomes" id="UP000821845">
    <property type="component" value="Chromosome 4"/>
</dbReference>
<name>A0ACB7SEK9_HYAAI</name>
<sequence>MRKELQTIHRELLTNGYPKKFIKNVEDRVLHTKPSQGRSFRRRAGIPYVPGVSEALSRIFSRYDLRVAHIPSDKLRNQLLNVKDRLDSKRYPGVVYKVPCADCSCSYIGETGNFTRRLKEHKRDVANNKKASNALAEHADNHGHLIDWDNAAIIAKEKNSTTRLLLESVFIQTTEDTINRTDGNLPTSYIRSLRHILA</sequence>
<protein>
    <submittedName>
        <fullName evidence="1">Uncharacterized protein</fullName>
    </submittedName>
</protein>
<comment type="caution">
    <text evidence="1">The sequence shown here is derived from an EMBL/GenBank/DDBJ whole genome shotgun (WGS) entry which is preliminary data.</text>
</comment>
<evidence type="ECO:0000313" key="2">
    <source>
        <dbReference type="Proteomes" id="UP000821845"/>
    </source>
</evidence>
<gene>
    <name evidence="1" type="ORF">HPB50_014500</name>
</gene>
<dbReference type="EMBL" id="CM023484">
    <property type="protein sequence ID" value="KAH6933391.1"/>
    <property type="molecule type" value="Genomic_DNA"/>
</dbReference>
<organism evidence="1 2">
    <name type="scientific">Hyalomma asiaticum</name>
    <name type="common">Tick</name>
    <dbReference type="NCBI Taxonomy" id="266040"/>
    <lineage>
        <taxon>Eukaryota</taxon>
        <taxon>Metazoa</taxon>
        <taxon>Ecdysozoa</taxon>
        <taxon>Arthropoda</taxon>
        <taxon>Chelicerata</taxon>
        <taxon>Arachnida</taxon>
        <taxon>Acari</taxon>
        <taxon>Parasitiformes</taxon>
        <taxon>Ixodida</taxon>
        <taxon>Ixodoidea</taxon>
        <taxon>Ixodidae</taxon>
        <taxon>Hyalomminae</taxon>
        <taxon>Hyalomma</taxon>
    </lineage>
</organism>